<sequence>LKTHKPEKPYICDTCGRGFKASSNLRVHLRVHTKERPYSCEICNKSFIYSSGLRSHKLRLHSDV</sequence>
<proteinExistence type="inferred from homology"/>
<keyword evidence="7" id="KW-0238">DNA-binding</keyword>
<evidence type="ECO:0000313" key="13">
    <source>
        <dbReference type="EMBL" id="CAL1301981.1"/>
    </source>
</evidence>
<protein>
    <recommendedName>
        <fullName evidence="10">C2H2-type domain-containing protein</fullName>
    </recommendedName>
</protein>
<evidence type="ECO:0000313" key="14">
    <source>
        <dbReference type="EMBL" id="CAL1302052.1"/>
    </source>
</evidence>
<name>A0AAV2C327_9ARAC</name>
<dbReference type="GO" id="GO:0003677">
    <property type="term" value="F:DNA binding"/>
    <property type="evidence" value="ECO:0007669"/>
    <property type="project" value="UniProtKB-KW"/>
</dbReference>
<evidence type="ECO:0000256" key="5">
    <source>
        <dbReference type="ARBA" id="ARBA00022771"/>
    </source>
</evidence>
<evidence type="ECO:0000256" key="2">
    <source>
        <dbReference type="ARBA" id="ARBA00006991"/>
    </source>
</evidence>
<dbReference type="GO" id="GO:0008270">
    <property type="term" value="F:zinc ion binding"/>
    <property type="evidence" value="ECO:0007669"/>
    <property type="project" value="UniProtKB-KW"/>
</dbReference>
<accession>A0AAV2C327</accession>
<evidence type="ECO:0000313" key="16">
    <source>
        <dbReference type="Proteomes" id="UP001497382"/>
    </source>
</evidence>
<evidence type="ECO:0000259" key="10">
    <source>
        <dbReference type="PROSITE" id="PS50157"/>
    </source>
</evidence>
<feature type="domain" description="C2H2-type" evidence="10">
    <location>
        <begin position="10"/>
        <end position="37"/>
    </location>
</feature>
<reference evidence="15 16" key="1">
    <citation type="submission" date="2024-04" db="EMBL/GenBank/DDBJ databases">
        <authorList>
            <person name="Rising A."/>
            <person name="Reimegard J."/>
            <person name="Sonavane S."/>
            <person name="Akerstrom W."/>
            <person name="Nylinder S."/>
            <person name="Hedman E."/>
            <person name="Kallberg Y."/>
        </authorList>
    </citation>
    <scope>NUCLEOTIDE SEQUENCE [LARGE SCALE GENOMIC DNA]</scope>
</reference>
<dbReference type="GO" id="GO:0005634">
    <property type="term" value="C:nucleus"/>
    <property type="evidence" value="ECO:0007669"/>
    <property type="project" value="UniProtKB-SubCell"/>
</dbReference>
<gene>
    <name evidence="12" type="ORF">LARSCL_LOCUS21724</name>
    <name evidence="13" type="ORF">LARSCL_LOCUS22821</name>
    <name evidence="14" type="ORF">LARSCL_LOCUS22865</name>
    <name evidence="15" type="ORF">LARSCL_LOCUS22933</name>
    <name evidence="11" type="ORF">LARSCL_LOCUS7753</name>
</gene>
<dbReference type="GO" id="GO:0000981">
    <property type="term" value="F:DNA-binding transcription factor activity, RNA polymerase II-specific"/>
    <property type="evidence" value="ECO:0007669"/>
    <property type="project" value="TreeGrafter"/>
</dbReference>
<evidence type="ECO:0000256" key="7">
    <source>
        <dbReference type="ARBA" id="ARBA00023125"/>
    </source>
</evidence>
<dbReference type="FunFam" id="3.30.160.60:FF:000624">
    <property type="entry name" value="zinc finger protein 697"/>
    <property type="match status" value="1"/>
</dbReference>
<dbReference type="EMBL" id="CAXIEN010001035">
    <property type="protein sequence ID" value="CAL1301981.1"/>
    <property type="molecule type" value="Genomic_DNA"/>
</dbReference>
<comment type="caution">
    <text evidence="15">The sequence shown here is derived from an EMBL/GenBank/DDBJ whole genome shotgun (WGS) entry which is preliminary data.</text>
</comment>
<dbReference type="EMBL" id="CAXIEN010001151">
    <property type="protein sequence ID" value="CAL1302052.1"/>
    <property type="molecule type" value="Genomic_DNA"/>
</dbReference>
<dbReference type="EMBL" id="CAXIEN010001460">
    <property type="protein sequence ID" value="CAL1302150.1"/>
    <property type="molecule type" value="Genomic_DNA"/>
</dbReference>
<dbReference type="PROSITE" id="PS00028">
    <property type="entry name" value="ZINC_FINGER_C2H2_1"/>
    <property type="match status" value="2"/>
</dbReference>
<dbReference type="Proteomes" id="UP001497382">
    <property type="component" value="Unassembled WGS sequence"/>
</dbReference>
<dbReference type="SMART" id="SM00355">
    <property type="entry name" value="ZnF_C2H2"/>
    <property type="match status" value="2"/>
</dbReference>
<keyword evidence="16" id="KW-1185">Reference proteome</keyword>
<dbReference type="Pfam" id="PF00096">
    <property type="entry name" value="zf-C2H2"/>
    <property type="match status" value="2"/>
</dbReference>
<evidence type="ECO:0000313" key="15">
    <source>
        <dbReference type="EMBL" id="CAL1302150.1"/>
    </source>
</evidence>
<dbReference type="InterPro" id="IPR013087">
    <property type="entry name" value="Znf_C2H2_type"/>
</dbReference>
<dbReference type="FunFam" id="3.30.160.60:FF:000663">
    <property type="entry name" value="Zinc finger protein 45"/>
    <property type="match status" value="1"/>
</dbReference>
<dbReference type="AlphaFoldDB" id="A0AAV2C327"/>
<comment type="similarity">
    <text evidence="2">Belongs to the krueppel C2H2-type zinc-finger protein family.</text>
</comment>
<comment type="subcellular location">
    <subcellularLocation>
        <location evidence="1">Nucleus</location>
    </subcellularLocation>
</comment>
<keyword evidence="5 9" id="KW-0863">Zinc-finger</keyword>
<dbReference type="EMBL" id="CAXIEN010000533">
    <property type="protein sequence ID" value="CAL1300070.1"/>
    <property type="molecule type" value="Genomic_DNA"/>
</dbReference>
<dbReference type="EMBL" id="CAXIEN010000081">
    <property type="protein sequence ID" value="CAL1274872.1"/>
    <property type="molecule type" value="Genomic_DNA"/>
</dbReference>
<dbReference type="Gene3D" id="3.30.160.60">
    <property type="entry name" value="Classic Zinc Finger"/>
    <property type="match status" value="2"/>
</dbReference>
<feature type="non-terminal residue" evidence="15">
    <location>
        <position position="1"/>
    </location>
</feature>
<keyword evidence="4" id="KW-0677">Repeat</keyword>
<dbReference type="PANTHER" id="PTHR24394">
    <property type="entry name" value="ZINC FINGER PROTEIN"/>
    <property type="match status" value="1"/>
</dbReference>
<feature type="domain" description="C2H2-type" evidence="10">
    <location>
        <begin position="38"/>
        <end position="64"/>
    </location>
</feature>
<dbReference type="PANTHER" id="PTHR24394:SF29">
    <property type="entry name" value="MYONEURIN"/>
    <property type="match status" value="1"/>
</dbReference>
<evidence type="ECO:0000256" key="4">
    <source>
        <dbReference type="ARBA" id="ARBA00022737"/>
    </source>
</evidence>
<evidence type="ECO:0000313" key="12">
    <source>
        <dbReference type="EMBL" id="CAL1300070.1"/>
    </source>
</evidence>
<evidence type="ECO:0000256" key="9">
    <source>
        <dbReference type="PROSITE-ProRule" id="PRU00042"/>
    </source>
</evidence>
<organism evidence="15 16">
    <name type="scientific">Larinioides sclopetarius</name>
    <dbReference type="NCBI Taxonomy" id="280406"/>
    <lineage>
        <taxon>Eukaryota</taxon>
        <taxon>Metazoa</taxon>
        <taxon>Ecdysozoa</taxon>
        <taxon>Arthropoda</taxon>
        <taxon>Chelicerata</taxon>
        <taxon>Arachnida</taxon>
        <taxon>Araneae</taxon>
        <taxon>Araneomorphae</taxon>
        <taxon>Entelegynae</taxon>
        <taxon>Araneoidea</taxon>
        <taxon>Araneidae</taxon>
        <taxon>Larinioides</taxon>
    </lineage>
</organism>
<evidence type="ECO:0000313" key="11">
    <source>
        <dbReference type="EMBL" id="CAL1274872.1"/>
    </source>
</evidence>
<evidence type="ECO:0000256" key="3">
    <source>
        <dbReference type="ARBA" id="ARBA00022723"/>
    </source>
</evidence>
<keyword evidence="3" id="KW-0479">Metal-binding</keyword>
<keyword evidence="6" id="KW-0862">Zinc</keyword>
<evidence type="ECO:0000256" key="8">
    <source>
        <dbReference type="ARBA" id="ARBA00023242"/>
    </source>
</evidence>
<dbReference type="SUPFAM" id="SSF57667">
    <property type="entry name" value="beta-beta-alpha zinc fingers"/>
    <property type="match status" value="1"/>
</dbReference>
<evidence type="ECO:0000256" key="6">
    <source>
        <dbReference type="ARBA" id="ARBA00022833"/>
    </source>
</evidence>
<dbReference type="PROSITE" id="PS50157">
    <property type="entry name" value="ZINC_FINGER_C2H2_2"/>
    <property type="match status" value="2"/>
</dbReference>
<evidence type="ECO:0000256" key="1">
    <source>
        <dbReference type="ARBA" id="ARBA00004123"/>
    </source>
</evidence>
<keyword evidence="8" id="KW-0539">Nucleus</keyword>
<dbReference type="InterPro" id="IPR036236">
    <property type="entry name" value="Znf_C2H2_sf"/>
</dbReference>